<dbReference type="PRINTS" id="PR00420">
    <property type="entry name" value="RNGMNOXGNASE"/>
</dbReference>
<name>A0A2T2XJ12_9FIRM</name>
<dbReference type="InterPro" id="IPR050641">
    <property type="entry name" value="RIFMO-like"/>
</dbReference>
<accession>A0A2T2XJ12</accession>
<sequence>MIGRRHIMERIPVAIIGGGPVGLAAGLEFERFQVPYQIFEEDSGLSSKPKAGTILPRSLEIFRQEGVIQGILREGLRFDEVHFIDRVTDKILMRMLMYPMADESLYPFILNLPQSDLEALMAEKIYQSKIGRLNLRQRLLSIEQVEDHCVLQFETPTGHESMEAEYVLACDGGRSVIRHQLGIEMEGVTHPERFLVADFKVDLDRRSGRQLTYLSYVFDPEEWVIFVRQPRFWRFLIPILPDAAEPTASIVIEKIRRVVKNPTLPIELIDMGIYNVHHRTATKWQDGRIFLLGDAAHLITPVGGLGLNTGIQDANNLAWKLVWVLRKWAGPDLLRSYERERAPIARFNARNQAERNRDVMRMKSPIKRTMRNIVLGWMDRAEGLQWQAAHMRSLLGTSYKPTPKKPGLFSQLKTARRFVRPPVEVGDRFPDGEVLDSKGSTRRLHDFIDEGFLALYVQDVRTRPELGESLEGVQKYLLTRFDAAFDTNLREQALYDKGGRLIRRIGAVDGSIYLIRPDSHVAAIISEKDAHNLPTIYHRLLSTEVFREAPTGESLTAIL</sequence>
<keyword evidence="2" id="KW-0285">Flavoprotein</keyword>
<reference evidence="5 6" key="1">
    <citation type="journal article" date="2014" name="BMC Genomics">
        <title>Comparison of environmental and isolate Sulfobacillus genomes reveals diverse carbon, sulfur, nitrogen, and hydrogen metabolisms.</title>
        <authorList>
            <person name="Justice N.B."/>
            <person name="Norman A."/>
            <person name="Brown C.T."/>
            <person name="Singh A."/>
            <person name="Thomas B.C."/>
            <person name="Banfield J.F."/>
        </authorList>
    </citation>
    <scope>NUCLEOTIDE SEQUENCE [LARGE SCALE GENOMIC DNA]</scope>
    <source>
        <strain evidence="5">AMDSBA4</strain>
    </source>
</reference>
<dbReference type="SUPFAM" id="SSF51905">
    <property type="entry name" value="FAD/NAD(P)-binding domain"/>
    <property type="match status" value="1"/>
</dbReference>
<dbReference type="InterPro" id="IPR036188">
    <property type="entry name" value="FAD/NAD-bd_sf"/>
</dbReference>
<evidence type="ECO:0000256" key="1">
    <source>
        <dbReference type="ARBA" id="ARBA00001974"/>
    </source>
</evidence>
<dbReference type="InterPro" id="IPR002938">
    <property type="entry name" value="FAD-bd"/>
</dbReference>
<evidence type="ECO:0000313" key="5">
    <source>
        <dbReference type="EMBL" id="PSR34484.1"/>
    </source>
</evidence>
<protein>
    <submittedName>
        <fullName evidence="5">FAD-binding monooxygenase</fullName>
    </submittedName>
</protein>
<dbReference type="PANTHER" id="PTHR43004">
    <property type="entry name" value="TRK SYSTEM POTASSIUM UPTAKE PROTEIN"/>
    <property type="match status" value="1"/>
</dbReference>
<comment type="caution">
    <text evidence="5">The sequence shown here is derived from an EMBL/GenBank/DDBJ whole genome shotgun (WGS) entry which is preliminary data.</text>
</comment>
<gene>
    <name evidence="5" type="ORF">C7B46_04945</name>
</gene>
<evidence type="ECO:0000256" key="3">
    <source>
        <dbReference type="ARBA" id="ARBA00022827"/>
    </source>
</evidence>
<dbReference type="GO" id="GO:0071949">
    <property type="term" value="F:FAD binding"/>
    <property type="evidence" value="ECO:0007669"/>
    <property type="project" value="InterPro"/>
</dbReference>
<dbReference type="PANTHER" id="PTHR43004:SF19">
    <property type="entry name" value="BINDING MONOOXYGENASE, PUTATIVE (JCVI)-RELATED"/>
    <property type="match status" value="1"/>
</dbReference>
<dbReference type="GO" id="GO:0016709">
    <property type="term" value="F:oxidoreductase activity, acting on paired donors, with incorporation or reduction of molecular oxygen, NAD(P)H as one donor, and incorporation of one atom of oxygen"/>
    <property type="evidence" value="ECO:0007669"/>
    <property type="project" value="UniProtKB-ARBA"/>
</dbReference>
<keyword evidence="5" id="KW-0560">Oxidoreductase</keyword>
<dbReference type="Pfam" id="PF01494">
    <property type="entry name" value="FAD_binding_3"/>
    <property type="match status" value="1"/>
</dbReference>
<dbReference type="EMBL" id="PXYW01000008">
    <property type="protein sequence ID" value="PSR34484.1"/>
    <property type="molecule type" value="Genomic_DNA"/>
</dbReference>
<dbReference type="Gene3D" id="3.30.9.10">
    <property type="entry name" value="D-Amino Acid Oxidase, subunit A, domain 2"/>
    <property type="match status" value="1"/>
</dbReference>
<proteinExistence type="predicted"/>
<organism evidence="5 6">
    <name type="scientific">Sulfobacillus benefaciens</name>
    <dbReference type="NCBI Taxonomy" id="453960"/>
    <lineage>
        <taxon>Bacteria</taxon>
        <taxon>Bacillati</taxon>
        <taxon>Bacillota</taxon>
        <taxon>Clostridia</taxon>
        <taxon>Eubacteriales</taxon>
        <taxon>Clostridiales Family XVII. Incertae Sedis</taxon>
        <taxon>Sulfobacillus</taxon>
    </lineage>
</organism>
<feature type="domain" description="FAD-binding" evidence="4">
    <location>
        <begin position="11"/>
        <end position="348"/>
    </location>
</feature>
<dbReference type="Proteomes" id="UP000242972">
    <property type="component" value="Unassembled WGS sequence"/>
</dbReference>
<evidence type="ECO:0000259" key="4">
    <source>
        <dbReference type="Pfam" id="PF01494"/>
    </source>
</evidence>
<dbReference type="AlphaFoldDB" id="A0A2T2XJ12"/>
<dbReference type="Gene3D" id="3.50.50.60">
    <property type="entry name" value="FAD/NAD(P)-binding domain"/>
    <property type="match status" value="1"/>
</dbReference>
<evidence type="ECO:0000256" key="2">
    <source>
        <dbReference type="ARBA" id="ARBA00022630"/>
    </source>
</evidence>
<comment type="cofactor">
    <cofactor evidence="1">
        <name>FAD</name>
        <dbReference type="ChEBI" id="CHEBI:57692"/>
    </cofactor>
</comment>
<keyword evidence="5" id="KW-0503">Monooxygenase</keyword>
<dbReference type="Gene3D" id="3.40.30.120">
    <property type="match status" value="1"/>
</dbReference>
<evidence type="ECO:0000313" key="6">
    <source>
        <dbReference type="Proteomes" id="UP000242972"/>
    </source>
</evidence>
<keyword evidence="3" id="KW-0274">FAD</keyword>